<feature type="non-terminal residue" evidence="1">
    <location>
        <position position="1"/>
    </location>
</feature>
<gene>
    <name evidence="1" type="ORF">RPERSI_LOCUS25821</name>
</gene>
<feature type="non-terminal residue" evidence="1">
    <location>
        <position position="119"/>
    </location>
</feature>
<dbReference type="EMBL" id="CAJVQC010086351">
    <property type="protein sequence ID" value="CAG8822515.1"/>
    <property type="molecule type" value="Genomic_DNA"/>
</dbReference>
<evidence type="ECO:0000313" key="1">
    <source>
        <dbReference type="EMBL" id="CAG8822515.1"/>
    </source>
</evidence>
<keyword evidence="2" id="KW-1185">Reference proteome</keyword>
<name>A0ACA9S311_9GLOM</name>
<proteinExistence type="predicted"/>
<protein>
    <submittedName>
        <fullName evidence="1">31430_t:CDS:1</fullName>
    </submittedName>
</protein>
<accession>A0ACA9S311</accession>
<reference evidence="1" key="1">
    <citation type="submission" date="2021-06" db="EMBL/GenBank/DDBJ databases">
        <authorList>
            <person name="Kallberg Y."/>
            <person name="Tangrot J."/>
            <person name="Rosling A."/>
        </authorList>
    </citation>
    <scope>NUCLEOTIDE SEQUENCE</scope>
    <source>
        <strain evidence="1">MA461A</strain>
    </source>
</reference>
<dbReference type="Proteomes" id="UP000789920">
    <property type="component" value="Unassembled WGS sequence"/>
</dbReference>
<sequence>EDDTPCAPPPLPDLDQIEKKFKIAISDSLNKYWHDFRDVGLVATLLDPRTKKMSAFTNREREKAREKLRNEFENLQRLNVIDNYQPEQQTSTSIGIEIMQNPFFEGIFGAQDQDTPLDE</sequence>
<organism evidence="1 2">
    <name type="scientific">Racocetra persica</name>
    <dbReference type="NCBI Taxonomy" id="160502"/>
    <lineage>
        <taxon>Eukaryota</taxon>
        <taxon>Fungi</taxon>
        <taxon>Fungi incertae sedis</taxon>
        <taxon>Mucoromycota</taxon>
        <taxon>Glomeromycotina</taxon>
        <taxon>Glomeromycetes</taxon>
        <taxon>Diversisporales</taxon>
        <taxon>Gigasporaceae</taxon>
        <taxon>Racocetra</taxon>
    </lineage>
</organism>
<evidence type="ECO:0000313" key="2">
    <source>
        <dbReference type="Proteomes" id="UP000789920"/>
    </source>
</evidence>
<comment type="caution">
    <text evidence="1">The sequence shown here is derived from an EMBL/GenBank/DDBJ whole genome shotgun (WGS) entry which is preliminary data.</text>
</comment>